<keyword evidence="4 9" id="KW-0028">Amino-acid biosynthesis</keyword>
<gene>
    <name evidence="9" type="primary">trpC</name>
    <name evidence="11" type="ORF">T472_0217680</name>
</gene>
<dbReference type="FunFam" id="3.20.20.70:FF:000024">
    <property type="entry name" value="Indole-3-glycerol phosphate synthase"/>
    <property type="match status" value="1"/>
</dbReference>
<dbReference type="NCBIfam" id="NF001377">
    <property type="entry name" value="PRK00278.2-4"/>
    <property type="match status" value="1"/>
</dbReference>
<proteinExistence type="inferred from homology"/>
<dbReference type="SUPFAM" id="SSF51366">
    <property type="entry name" value="Ribulose-phoshate binding barrel"/>
    <property type="match status" value="1"/>
</dbReference>
<comment type="similarity">
    <text evidence="3 9">Belongs to the TrpC family.</text>
</comment>
<dbReference type="Proteomes" id="UP000017747">
    <property type="component" value="Unassembled WGS sequence"/>
</dbReference>
<dbReference type="RefSeq" id="WP_023386367.1">
    <property type="nucleotide sequence ID" value="NZ_AXUN02000219.1"/>
</dbReference>
<dbReference type="PATRIC" id="fig|994573.3.peg.3353"/>
<dbReference type="CDD" id="cd00331">
    <property type="entry name" value="IGPS"/>
    <property type="match status" value="1"/>
</dbReference>
<dbReference type="GO" id="GO:0000162">
    <property type="term" value="P:L-tryptophan biosynthetic process"/>
    <property type="evidence" value="ECO:0007669"/>
    <property type="project" value="UniProtKB-UniRule"/>
</dbReference>
<dbReference type="PANTHER" id="PTHR22854">
    <property type="entry name" value="TRYPTOPHAN BIOSYNTHESIS PROTEIN"/>
    <property type="match status" value="1"/>
</dbReference>
<accession>V7I2P2</accession>
<dbReference type="STRING" id="994573.T472_0217680"/>
<dbReference type="InterPro" id="IPR013798">
    <property type="entry name" value="Indole-3-glycerol_P_synth_dom"/>
</dbReference>
<comment type="pathway">
    <text evidence="2 9">Amino-acid biosynthesis; L-tryptophan biosynthesis; L-tryptophan from chorismate: step 4/5.</text>
</comment>
<evidence type="ECO:0000256" key="4">
    <source>
        <dbReference type="ARBA" id="ARBA00022605"/>
    </source>
</evidence>
<evidence type="ECO:0000256" key="8">
    <source>
        <dbReference type="ARBA" id="ARBA00023239"/>
    </source>
</evidence>
<dbReference type="Gene3D" id="3.20.20.70">
    <property type="entry name" value="Aldolase class I"/>
    <property type="match status" value="1"/>
</dbReference>
<dbReference type="OrthoDB" id="9804217at2"/>
<dbReference type="PROSITE" id="PS00614">
    <property type="entry name" value="IGPS"/>
    <property type="match status" value="1"/>
</dbReference>
<evidence type="ECO:0000256" key="2">
    <source>
        <dbReference type="ARBA" id="ARBA00004696"/>
    </source>
</evidence>
<evidence type="ECO:0000256" key="1">
    <source>
        <dbReference type="ARBA" id="ARBA00001633"/>
    </source>
</evidence>
<dbReference type="HAMAP" id="MF_00134_A">
    <property type="entry name" value="IGPS_A"/>
    <property type="match status" value="1"/>
</dbReference>
<protein>
    <recommendedName>
        <fullName evidence="9">Indole-3-glycerol phosphate synthase</fullName>
        <shortName evidence="9">IGPS</shortName>
        <ecNumber evidence="9">4.1.1.48</ecNumber>
    </recommendedName>
</protein>
<comment type="caution">
    <text evidence="11">The sequence shown here is derived from an EMBL/GenBank/DDBJ whole genome shotgun (WGS) entry which is preliminary data.</text>
</comment>
<organism evidence="11 12">
    <name type="scientific">Youngiibacter fragilis 232.1</name>
    <dbReference type="NCBI Taxonomy" id="994573"/>
    <lineage>
        <taxon>Bacteria</taxon>
        <taxon>Bacillati</taxon>
        <taxon>Bacillota</taxon>
        <taxon>Clostridia</taxon>
        <taxon>Eubacteriales</taxon>
        <taxon>Clostridiaceae</taxon>
        <taxon>Youngiibacter</taxon>
    </lineage>
</organism>
<evidence type="ECO:0000256" key="5">
    <source>
        <dbReference type="ARBA" id="ARBA00022793"/>
    </source>
</evidence>
<evidence type="ECO:0000256" key="3">
    <source>
        <dbReference type="ARBA" id="ARBA00008737"/>
    </source>
</evidence>
<dbReference type="EMBL" id="AXUN02000219">
    <property type="protein sequence ID" value="ETA79282.1"/>
    <property type="molecule type" value="Genomic_DNA"/>
</dbReference>
<dbReference type="GO" id="GO:0004425">
    <property type="term" value="F:indole-3-glycerol-phosphate synthase activity"/>
    <property type="evidence" value="ECO:0007669"/>
    <property type="project" value="UniProtKB-UniRule"/>
</dbReference>
<dbReference type="PANTHER" id="PTHR22854:SF2">
    <property type="entry name" value="INDOLE-3-GLYCEROL-PHOSPHATE SYNTHASE"/>
    <property type="match status" value="1"/>
</dbReference>
<evidence type="ECO:0000313" key="11">
    <source>
        <dbReference type="EMBL" id="ETA79282.1"/>
    </source>
</evidence>
<dbReference type="EC" id="4.1.1.48" evidence="9"/>
<dbReference type="AlphaFoldDB" id="V7I2P2"/>
<evidence type="ECO:0000256" key="6">
    <source>
        <dbReference type="ARBA" id="ARBA00022822"/>
    </source>
</evidence>
<keyword evidence="12" id="KW-1185">Reference proteome</keyword>
<dbReference type="Pfam" id="PF00218">
    <property type="entry name" value="IGPS"/>
    <property type="match status" value="1"/>
</dbReference>
<dbReference type="HAMAP" id="MF_00134_B">
    <property type="entry name" value="IGPS_B"/>
    <property type="match status" value="1"/>
</dbReference>
<keyword evidence="8 9" id="KW-0456">Lyase</keyword>
<dbReference type="GO" id="GO:0004640">
    <property type="term" value="F:phosphoribosylanthranilate isomerase activity"/>
    <property type="evidence" value="ECO:0007669"/>
    <property type="project" value="TreeGrafter"/>
</dbReference>
<comment type="catalytic activity">
    <reaction evidence="1 9">
        <text>1-(2-carboxyphenylamino)-1-deoxy-D-ribulose 5-phosphate + H(+) = (1S,2R)-1-C-(indol-3-yl)glycerol 3-phosphate + CO2 + H2O</text>
        <dbReference type="Rhea" id="RHEA:23476"/>
        <dbReference type="ChEBI" id="CHEBI:15377"/>
        <dbReference type="ChEBI" id="CHEBI:15378"/>
        <dbReference type="ChEBI" id="CHEBI:16526"/>
        <dbReference type="ChEBI" id="CHEBI:58613"/>
        <dbReference type="ChEBI" id="CHEBI:58866"/>
        <dbReference type="EC" id="4.1.1.48"/>
    </reaction>
</comment>
<evidence type="ECO:0000256" key="9">
    <source>
        <dbReference type="HAMAP-Rule" id="MF_00134"/>
    </source>
</evidence>
<dbReference type="InterPro" id="IPR045186">
    <property type="entry name" value="Indole-3-glycerol_P_synth"/>
</dbReference>
<name>V7I2P2_9CLOT</name>
<evidence type="ECO:0000313" key="12">
    <source>
        <dbReference type="Proteomes" id="UP000017747"/>
    </source>
</evidence>
<keyword evidence="6 9" id="KW-0822">Tryptophan biosynthesis</keyword>
<keyword evidence="7 9" id="KW-0057">Aromatic amino acid biosynthesis</keyword>
<evidence type="ECO:0000259" key="10">
    <source>
        <dbReference type="Pfam" id="PF00218"/>
    </source>
</evidence>
<dbReference type="InterPro" id="IPR011060">
    <property type="entry name" value="RibuloseP-bd_barrel"/>
</dbReference>
<dbReference type="InterPro" id="IPR013785">
    <property type="entry name" value="Aldolase_TIM"/>
</dbReference>
<sequence length="260" mass="28375">MILQEIADSTRERVGELMKVRPFEVVKAEAMALEPDTGFPFEEALRAKGLSYICEVKKASPSKGLIAKDFDHLAIAIEYEKAGAAAISVLTEPTWFLGSDEYLKDIAGNVSIPVLRKDFTVSSYQIYEAKVIGASAALLICSLLDDSTLAEYIGIAHSLGLSALVEVHDEEEARSAVRAGARIIGVNNRDLKTFEVDLGTSARLRSLIPEGTLFVSESGIRTREDIEVLEKIGTDAVLIGETLMRSQDKNEELLKLKGMI</sequence>
<keyword evidence="5 9" id="KW-0210">Decarboxylase</keyword>
<reference evidence="11 12" key="1">
    <citation type="journal article" date="2014" name="Genome Announc.">
        <title>Genome Sequence of Youngiibacter fragilis, the Type Strain of the Genus Youngiibacter.</title>
        <authorList>
            <person name="Wawrik C.B."/>
            <person name="Callaghan A.V."/>
            <person name="Stamps B.W."/>
            <person name="Wawrik B."/>
        </authorList>
    </citation>
    <scope>NUCLEOTIDE SEQUENCE [LARGE SCALE GENOMIC DNA]</scope>
    <source>
        <strain evidence="11 12">232.1</strain>
    </source>
</reference>
<evidence type="ECO:0000256" key="7">
    <source>
        <dbReference type="ARBA" id="ARBA00023141"/>
    </source>
</evidence>
<dbReference type="InterPro" id="IPR001468">
    <property type="entry name" value="Indole-3-GlycerolPSynthase_CS"/>
</dbReference>
<dbReference type="eggNOG" id="COG0134">
    <property type="taxonomic scope" value="Bacteria"/>
</dbReference>
<feature type="domain" description="Indole-3-glycerol phosphate synthase" evidence="10">
    <location>
        <begin position="3"/>
        <end position="253"/>
    </location>
</feature>
<dbReference type="UniPathway" id="UPA00035">
    <property type="reaction ID" value="UER00043"/>
</dbReference>